<sequence length="648" mass="71043">MSGQATTAGGGRQANVHVHDHVSSPRPSVSSELAPELPALQATSSAHPGVPSAPVTPPRGRTMARYPESLGRVPLHRRGTSKTYERLEDLLREAGYRETRVFTPEAEQSTRNSLGKQEGRLNGSIRGGVGAVVGFLTGLVSRNSSMCREAATSGEVSTPTTSRQAEGQVSSAPSSPSPRVQQLNGLPNTSNTSSTTSLSGYSQNLSTESLHITVQRMRINSALGSAESIHPSTGTARHIVQPHQSSHALPHHSRYHLMQQQRPSLHRQPSKLGQSHVPTSHAYLRHMASAPDIQPLIKRPSSSEISLRSHQRLQATHGRHRGTQQHRRVFRPNDREFVSNYECKREAKDQLSQPPLPRNWLESVTRAILSGAGTTPMSDTASARTVATQKSSSAVSAHSTLQSKGPRPTRKPSLLRPEVQGQKAKICEVQVHHAVVVCRSAPTSRTTSPVRTSIIDKHPHIRSNRLNQSRRTSKQLDSRSRQKGKDKDTETVPSLAKTRVENDGWEIQHRYLGGWGMDTRGNESPSDDDDDDDDDELGLDRLLVPPRRQHSVRSLRKHLQPCRNEAASSTVAGGSDRSSLLSSGRSRPDWWNQSWGTSGGREWTAGDGGEDEEGYRHVFSGYESGTAGRSNRRRRGLPGSWAQWRTAS</sequence>
<dbReference type="EMBL" id="KN833693">
    <property type="protein sequence ID" value="KIK28242.1"/>
    <property type="molecule type" value="Genomic_DNA"/>
</dbReference>
<proteinExistence type="predicted"/>
<feature type="region of interest" description="Disordered" evidence="1">
    <location>
        <begin position="103"/>
        <end position="122"/>
    </location>
</feature>
<feature type="region of interest" description="Disordered" evidence="1">
    <location>
        <begin position="441"/>
        <end position="501"/>
    </location>
</feature>
<reference evidence="3" key="2">
    <citation type="submission" date="2015-01" db="EMBL/GenBank/DDBJ databases">
        <title>Evolutionary Origins and Diversification of the Mycorrhizal Mutualists.</title>
        <authorList>
            <consortium name="DOE Joint Genome Institute"/>
            <consortium name="Mycorrhizal Genomics Consortium"/>
            <person name="Kohler A."/>
            <person name="Kuo A."/>
            <person name="Nagy L.G."/>
            <person name="Floudas D."/>
            <person name="Copeland A."/>
            <person name="Barry K.W."/>
            <person name="Cichocki N."/>
            <person name="Veneault-Fourrey C."/>
            <person name="LaButti K."/>
            <person name="Lindquist E.A."/>
            <person name="Lipzen A."/>
            <person name="Lundell T."/>
            <person name="Morin E."/>
            <person name="Murat C."/>
            <person name="Riley R."/>
            <person name="Ohm R."/>
            <person name="Sun H."/>
            <person name="Tunlid A."/>
            <person name="Henrissat B."/>
            <person name="Grigoriev I.V."/>
            <person name="Hibbett D.S."/>
            <person name="Martin F."/>
        </authorList>
    </citation>
    <scope>NUCLEOTIDE SEQUENCE [LARGE SCALE GENOMIC DNA]</scope>
    <source>
        <strain evidence="3">441</strain>
    </source>
</reference>
<feature type="region of interest" description="Disordered" evidence="1">
    <location>
        <begin position="514"/>
        <end position="648"/>
    </location>
</feature>
<dbReference type="STRING" id="765257.A0A0D0A1B7"/>
<feature type="region of interest" description="Disordered" evidence="1">
    <location>
        <begin position="227"/>
        <end position="276"/>
    </location>
</feature>
<dbReference type="AlphaFoldDB" id="A0A0D0A1B7"/>
<feature type="compositionally biased region" description="Low complexity" evidence="1">
    <location>
        <begin position="188"/>
        <end position="197"/>
    </location>
</feature>
<feature type="compositionally biased region" description="Low complexity" evidence="1">
    <location>
        <begin position="441"/>
        <end position="453"/>
    </location>
</feature>
<reference evidence="2 3" key="1">
    <citation type="submission" date="2014-04" db="EMBL/GenBank/DDBJ databases">
        <authorList>
            <consortium name="DOE Joint Genome Institute"/>
            <person name="Kuo A."/>
            <person name="Kohler A."/>
            <person name="Costa M.D."/>
            <person name="Nagy L.G."/>
            <person name="Floudas D."/>
            <person name="Copeland A."/>
            <person name="Barry K.W."/>
            <person name="Cichocki N."/>
            <person name="Veneault-Fourrey C."/>
            <person name="LaButti K."/>
            <person name="Lindquist E.A."/>
            <person name="Lipzen A."/>
            <person name="Lundell T."/>
            <person name="Morin E."/>
            <person name="Murat C."/>
            <person name="Sun H."/>
            <person name="Tunlid A."/>
            <person name="Henrissat B."/>
            <person name="Grigoriev I.V."/>
            <person name="Hibbett D.S."/>
            <person name="Martin F."/>
            <person name="Nordberg H.P."/>
            <person name="Cantor M.N."/>
            <person name="Hua S.X."/>
        </authorList>
    </citation>
    <scope>NUCLEOTIDE SEQUENCE [LARGE SCALE GENOMIC DNA]</scope>
    <source>
        <strain evidence="2 3">441</strain>
    </source>
</reference>
<feature type="region of interest" description="Disordered" evidence="1">
    <location>
        <begin position="150"/>
        <end position="203"/>
    </location>
</feature>
<feature type="region of interest" description="Disordered" evidence="1">
    <location>
        <begin position="1"/>
        <end position="66"/>
    </location>
</feature>
<dbReference type="OrthoDB" id="2536714at2759"/>
<dbReference type="HOGENOM" id="CLU_027666_0_0_1"/>
<keyword evidence="3" id="KW-1185">Reference proteome</keyword>
<protein>
    <submittedName>
        <fullName evidence="2">Uncharacterized protein</fullName>
    </submittedName>
</protein>
<feature type="compositionally biased region" description="Basic residues" evidence="1">
    <location>
        <begin position="547"/>
        <end position="560"/>
    </location>
</feature>
<name>A0A0D0A1B7_9AGAM</name>
<evidence type="ECO:0000313" key="2">
    <source>
        <dbReference type="EMBL" id="KIK28242.1"/>
    </source>
</evidence>
<feature type="compositionally biased region" description="Polar residues" evidence="1">
    <location>
        <begin position="154"/>
        <end position="169"/>
    </location>
</feature>
<evidence type="ECO:0000256" key="1">
    <source>
        <dbReference type="SAM" id="MobiDB-lite"/>
    </source>
</evidence>
<feature type="region of interest" description="Disordered" evidence="1">
    <location>
        <begin position="372"/>
        <end position="418"/>
    </location>
</feature>
<feature type="compositionally biased region" description="Acidic residues" evidence="1">
    <location>
        <begin position="525"/>
        <end position="537"/>
    </location>
</feature>
<feature type="compositionally biased region" description="Low complexity" evidence="1">
    <location>
        <begin position="573"/>
        <end position="585"/>
    </location>
</feature>
<feature type="compositionally biased region" description="Polar residues" evidence="1">
    <location>
        <begin position="106"/>
        <end position="115"/>
    </location>
</feature>
<organism evidence="2 3">
    <name type="scientific">Pisolithus microcarpus 441</name>
    <dbReference type="NCBI Taxonomy" id="765257"/>
    <lineage>
        <taxon>Eukaryota</taxon>
        <taxon>Fungi</taxon>
        <taxon>Dikarya</taxon>
        <taxon>Basidiomycota</taxon>
        <taxon>Agaricomycotina</taxon>
        <taxon>Agaricomycetes</taxon>
        <taxon>Agaricomycetidae</taxon>
        <taxon>Boletales</taxon>
        <taxon>Sclerodermatineae</taxon>
        <taxon>Pisolithaceae</taxon>
        <taxon>Pisolithus</taxon>
    </lineage>
</organism>
<dbReference type="Proteomes" id="UP000054018">
    <property type="component" value="Unassembled WGS sequence"/>
</dbReference>
<accession>A0A0D0A1B7</accession>
<feature type="compositionally biased region" description="Basic and acidic residues" evidence="1">
    <location>
        <begin position="474"/>
        <end position="490"/>
    </location>
</feature>
<feature type="compositionally biased region" description="Polar residues" evidence="1">
    <location>
        <begin position="372"/>
        <end position="403"/>
    </location>
</feature>
<gene>
    <name evidence="2" type="ORF">PISMIDRAFT_673925</name>
</gene>
<evidence type="ECO:0000313" key="3">
    <source>
        <dbReference type="Proteomes" id="UP000054018"/>
    </source>
</evidence>